<dbReference type="RefSeq" id="WP_188792719.1">
    <property type="nucleotide sequence ID" value="NZ_BMJA01000001.1"/>
</dbReference>
<evidence type="ECO:0000313" key="7">
    <source>
        <dbReference type="EMBL" id="GGA20293.1"/>
    </source>
</evidence>
<evidence type="ECO:0000313" key="8">
    <source>
        <dbReference type="Proteomes" id="UP000620046"/>
    </source>
</evidence>
<feature type="chain" id="PRO_5045912401" description="peptidylprolyl isomerase" evidence="5">
    <location>
        <begin position="24"/>
        <end position="314"/>
    </location>
</feature>
<keyword evidence="8" id="KW-1185">Reference proteome</keyword>
<dbReference type="InterPro" id="IPR002130">
    <property type="entry name" value="Cyclophilin-type_PPIase_dom"/>
</dbReference>
<dbReference type="EMBL" id="BMJA01000001">
    <property type="protein sequence ID" value="GGA20293.1"/>
    <property type="molecule type" value="Genomic_DNA"/>
</dbReference>
<feature type="region of interest" description="Disordered" evidence="4">
    <location>
        <begin position="104"/>
        <end position="138"/>
    </location>
</feature>
<evidence type="ECO:0000259" key="6">
    <source>
        <dbReference type="PROSITE" id="PS50072"/>
    </source>
</evidence>
<evidence type="ECO:0000256" key="4">
    <source>
        <dbReference type="SAM" id="MobiDB-lite"/>
    </source>
</evidence>
<organism evidence="7 8">
    <name type="scientific">Dyella nitratireducens</name>
    <dbReference type="NCBI Taxonomy" id="1849580"/>
    <lineage>
        <taxon>Bacteria</taxon>
        <taxon>Pseudomonadati</taxon>
        <taxon>Pseudomonadota</taxon>
        <taxon>Gammaproteobacteria</taxon>
        <taxon>Lysobacterales</taxon>
        <taxon>Rhodanobacteraceae</taxon>
        <taxon>Dyella</taxon>
    </lineage>
</organism>
<evidence type="ECO:0000256" key="1">
    <source>
        <dbReference type="ARBA" id="ARBA00013194"/>
    </source>
</evidence>
<dbReference type="GO" id="GO:0016853">
    <property type="term" value="F:isomerase activity"/>
    <property type="evidence" value="ECO:0007669"/>
    <property type="project" value="UniProtKB-KW"/>
</dbReference>
<evidence type="ECO:0000256" key="3">
    <source>
        <dbReference type="ARBA" id="ARBA00023235"/>
    </source>
</evidence>
<keyword evidence="2" id="KW-0697">Rotamase</keyword>
<proteinExistence type="predicted"/>
<keyword evidence="3 7" id="KW-0413">Isomerase</keyword>
<dbReference type="InterPro" id="IPR044665">
    <property type="entry name" value="E_coli_cyclophilin_A-like"/>
</dbReference>
<protein>
    <recommendedName>
        <fullName evidence="1">peptidylprolyl isomerase</fullName>
        <ecNumber evidence="1">5.2.1.8</ecNumber>
    </recommendedName>
</protein>
<feature type="signal peptide" evidence="5">
    <location>
        <begin position="1"/>
        <end position="23"/>
    </location>
</feature>
<comment type="caution">
    <text evidence="7">The sequence shown here is derived from an EMBL/GenBank/DDBJ whole genome shotgun (WGS) entry which is preliminary data.</text>
</comment>
<sequence>MRLRRLSAGLLIAMGLLALPAMADTPKATPTAKELIAKSKADEWRTPDPNNLLYMQLPQGRVVIELAPDFTPLHAANIRTLVREHYFDGLAIIRVQDNFVTQWGDPNDDDSGDKSKIKPLGNAKRTLPPEYTRSIDPKLPWTPLPDGDVYAPQVGFSEGFPAARDPAGGREWLVHCYGMVGVARDVAPDSGSGSSLYVAIGQAPRQIDRNLAIAGRVLEGMPYLSGLPRGTGPLGFYTQAAQRTPILSVKLAADLPPAQREKLEVLRTDSATFTAIIEAKRNRHDAFYTLPAGKIDICNIDVPVRTEPPANAAH</sequence>
<name>A0ABQ1FKU7_9GAMM</name>
<accession>A0ABQ1FKU7</accession>
<dbReference type="EC" id="5.2.1.8" evidence="1"/>
<dbReference type="InterPro" id="IPR029000">
    <property type="entry name" value="Cyclophilin-like_dom_sf"/>
</dbReference>
<evidence type="ECO:0000256" key="2">
    <source>
        <dbReference type="ARBA" id="ARBA00023110"/>
    </source>
</evidence>
<gene>
    <name evidence="7" type="ORF">GCM10010981_05400</name>
</gene>
<dbReference type="Proteomes" id="UP000620046">
    <property type="component" value="Unassembled WGS sequence"/>
</dbReference>
<reference evidence="8" key="1">
    <citation type="journal article" date="2019" name="Int. J. Syst. Evol. Microbiol.">
        <title>The Global Catalogue of Microorganisms (GCM) 10K type strain sequencing project: providing services to taxonomists for standard genome sequencing and annotation.</title>
        <authorList>
            <consortium name="The Broad Institute Genomics Platform"/>
            <consortium name="The Broad Institute Genome Sequencing Center for Infectious Disease"/>
            <person name="Wu L."/>
            <person name="Ma J."/>
        </authorList>
    </citation>
    <scope>NUCLEOTIDE SEQUENCE [LARGE SCALE GENOMIC DNA]</scope>
    <source>
        <strain evidence="8">CGMCC 1.15439</strain>
    </source>
</reference>
<dbReference type="SUPFAM" id="SSF50891">
    <property type="entry name" value="Cyclophilin-like"/>
    <property type="match status" value="1"/>
</dbReference>
<evidence type="ECO:0000256" key="5">
    <source>
        <dbReference type="SAM" id="SignalP"/>
    </source>
</evidence>
<dbReference type="Pfam" id="PF00160">
    <property type="entry name" value="Pro_isomerase"/>
    <property type="match status" value="1"/>
</dbReference>
<keyword evidence="5" id="KW-0732">Signal</keyword>
<dbReference type="Gene3D" id="2.40.100.10">
    <property type="entry name" value="Cyclophilin-like"/>
    <property type="match status" value="1"/>
</dbReference>
<dbReference type="PROSITE" id="PS50072">
    <property type="entry name" value="CSA_PPIASE_2"/>
    <property type="match status" value="1"/>
</dbReference>
<feature type="domain" description="PPIase cyclophilin-type" evidence="6">
    <location>
        <begin position="58"/>
        <end position="252"/>
    </location>
</feature>
<dbReference type="PANTHER" id="PTHR43246">
    <property type="entry name" value="PEPTIDYL-PROLYL CIS-TRANS ISOMERASE CYP38, CHLOROPLASTIC"/>
    <property type="match status" value="1"/>
</dbReference>